<evidence type="ECO:0000313" key="4">
    <source>
        <dbReference type="Proteomes" id="UP001351900"/>
    </source>
</evidence>
<comment type="caution">
    <text evidence="3">The sequence shown here is derived from an EMBL/GenBank/DDBJ whole genome shotgun (WGS) entry which is preliminary data.</text>
</comment>
<evidence type="ECO:0000313" key="3">
    <source>
        <dbReference type="EMBL" id="MEF2254396.1"/>
    </source>
</evidence>
<accession>A0ABU7V5W1</accession>
<dbReference type="Proteomes" id="UP001351900">
    <property type="component" value="Unassembled WGS sequence"/>
</dbReference>
<keyword evidence="4" id="KW-1185">Reference proteome</keyword>
<proteinExistence type="predicted"/>
<keyword evidence="2" id="KW-0812">Transmembrane</keyword>
<keyword evidence="2" id="KW-1133">Transmembrane helix</keyword>
<keyword evidence="1" id="KW-0175">Coiled coil</keyword>
<dbReference type="EMBL" id="JAZHOV010000002">
    <property type="protein sequence ID" value="MEF2254396.1"/>
    <property type="molecule type" value="Genomic_DNA"/>
</dbReference>
<evidence type="ECO:0000256" key="2">
    <source>
        <dbReference type="SAM" id="Phobius"/>
    </source>
</evidence>
<keyword evidence="2" id="KW-0472">Membrane</keyword>
<gene>
    <name evidence="3" type="ORF">V2V91_04490</name>
</gene>
<name>A0ABU7V5W1_9MICO</name>
<evidence type="ECO:0000256" key="1">
    <source>
        <dbReference type="SAM" id="Coils"/>
    </source>
</evidence>
<feature type="transmembrane region" description="Helical" evidence="2">
    <location>
        <begin position="491"/>
        <end position="509"/>
    </location>
</feature>
<organism evidence="3 4">
    <name type="scientific">Microbacterium schleiferi</name>
    <dbReference type="NCBI Taxonomy" id="69362"/>
    <lineage>
        <taxon>Bacteria</taxon>
        <taxon>Bacillati</taxon>
        <taxon>Actinomycetota</taxon>
        <taxon>Actinomycetes</taxon>
        <taxon>Micrococcales</taxon>
        <taxon>Microbacteriaceae</taxon>
        <taxon>Microbacterium</taxon>
    </lineage>
</organism>
<feature type="coiled-coil region" evidence="1">
    <location>
        <begin position="510"/>
        <end position="537"/>
    </location>
</feature>
<sequence>MAGEISIDLSPVFRQLQQLENQVTHTIQVEVGGLRSDLVRTDQKLEILRAAFEDYVNEARRTAIVQRAETKLSGLKDDLEREYGHYQAVRRTSIGILQAFDVGNVSNHTVTQVSEELMIQTPRYWLAPALVALAAWSKDNEEIAKISVEEAFRRDPRKTSMFFALVLRRQGREELAVRWLKHYLRGQDPRGLGRHFAVIFESLAQGAFGPAGAQFAGDQLVSWMEQLRQDPELVDKQVQDWRSYAEVSGLFLHDDEYPNLRSFCPEWPLLKELIEASSSLPVLIDHFRKIHEGVFAAQGGTIDQLDELLEQLVTNYDEEELPLRRDIAMQEAIIEQDGDLDRARVQAEVMDEALATTIDALSLQTFVAMEPELLAVSPRTQQLAVGATRGEIESGISQFVANYRSKVPTWVRVVLGADHTPWASTYGFPGWETRSDVSDADSVSSLRRHWEDTFEKYIDARRVKPAKYVLAGAAGLFLFIVMLLLNLWVLALILLVLVGGLAGGLWMIAKKRAEKDIAELERNRERAIADSVELYRLTMKEFYDASQDYAEFDQRETELIGLLRMWQIGVASNANEAGAEK</sequence>
<reference evidence="3 4" key="1">
    <citation type="submission" date="2024-01" db="EMBL/GenBank/DDBJ databases">
        <title>the genome sequence of strain Microbacterium schleiferi NBRC 15075.</title>
        <authorList>
            <person name="Ding Y."/>
            <person name="Zhang G."/>
        </authorList>
    </citation>
    <scope>NUCLEOTIDE SEQUENCE [LARGE SCALE GENOMIC DNA]</scope>
    <source>
        <strain evidence="3 4">NBRC 15075</strain>
    </source>
</reference>
<protein>
    <submittedName>
        <fullName evidence="3">Uncharacterized protein</fullName>
    </submittedName>
</protein>
<dbReference type="RefSeq" id="WP_331790955.1">
    <property type="nucleotide sequence ID" value="NZ_BAAAUO010000005.1"/>
</dbReference>